<dbReference type="CDD" id="cd12912">
    <property type="entry name" value="PDC2_MCP_like"/>
    <property type="match status" value="1"/>
</dbReference>
<dbReference type="Pfam" id="PF02743">
    <property type="entry name" value="dCache_1"/>
    <property type="match status" value="1"/>
</dbReference>
<keyword evidence="3 6" id="KW-0812">Transmembrane</keyword>
<dbReference type="EMBL" id="LLYB01000101">
    <property type="protein sequence ID" value="KRR19052.1"/>
    <property type="molecule type" value="Genomic_DNA"/>
</dbReference>
<dbReference type="GO" id="GO:0006171">
    <property type="term" value="P:cAMP biosynthetic process"/>
    <property type="evidence" value="ECO:0007669"/>
    <property type="project" value="TreeGrafter"/>
</dbReference>
<evidence type="ECO:0000259" key="7">
    <source>
        <dbReference type="PROSITE" id="PS50125"/>
    </source>
</evidence>
<dbReference type="Gene3D" id="6.10.340.10">
    <property type="match status" value="1"/>
</dbReference>
<evidence type="ECO:0000256" key="2">
    <source>
        <dbReference type="ARBA" id="ARBA00022475"/>
    </source>
</evidence>
<dbReference type="CDD" id="cd07302">
    <property type="entry name" value="CHD"/>
    <property type="match status" value="1"/>
</dbReference>
<evidence type="ECO:0000256" key="6">
    <source>
        <dbReference type="SAM" id="Phobius"/>
    </source>
</evidence>
<dbReference type="SUPFAM" id="SSF158472">
    <property type="entry name" value="HAMP domain-like"/>
    <property type="match status" value="1"/>
</dbReference>
<comment type="subcellular location">
    <subcellularLocation>
        <location evidence="1">Cell membrane</location>
        <topology evidence="1">Multi-pass membrane protein</topology>
    </subcellularLocation>
</comment>
<dbReference type="Gene3D" id="3.30.450.20">
    <property type="entry name" value="PAS domain"/>
    <property type="match status" value="1"/>
</dbReference>
<dbReference type="OrthoDB" id="9762462at2"/>
<dbReference type="InterPro" id="IPR003660">
    <property type="entry name" value="HAMP_dom"/>
</dbReference>
<keyword evidence="2" id="KW-1003">Cell membrane</keyword>
<dbReference type="InterPro" id="IPR050697">
    <property type="entry name" value="Adenylyl/Guanylyl_Cyclase_3/4"/>
</dbReference>
<gene>
    <name evidence="9" type="ORF">CQ14_18640</name>
</gene>
<evidence type="ECO:0000256" key="1">
    <source>
        <dbReference type="ARBA" id="ARBA00004651"/>
    </source>
</evidence>
<dbReference type="SUPFAM" id="SSF55073">
    <property type="entry name" value="Nucleotide cyclase"/>
    <property type="match status" value="1"/>
</dbReference>
<evidence type="ECO:0000256" key="4">
    <source>
        <dbReference type="ARBA" id="ARBA00022989"/>
    </source>
</evidence>
<dbReference type="GO" id="GO:0035556">
    <property type="term" value="P:intracellular signal transduction"/>
    <property type="evidence" value="ECO:0007669"/>
    <property type="project" value="InterPro"/>
</dbReference>
<organism evidence="9 10">
    <name type="scientific">Bradyrhizobium lablabi</name>
    <dbReference type="NCBI Taxonomy" id="722472"/>
    <lineage>
        <taxon>Bacteria</taxon>
        <taxon>Pseudomonadati</taxon>
        <taxon>Pseudomonadota</taxon>
        <taxon>Alphaproteobacteria</taxon>
        <taxon>Hyphomicrobiales</taxon>
        <taxon>Nitrobacteraceae</taxon>
        <taxon>Bradyrhizobium</taxon>
    </lineage>
</organism>
<dbReference type="GO" id="GO:0004016">
    <property type="term" value="F:adenylate cyclase activity"/>
    <property type="evidence" value="ECO:0007669"/>
    <property type="project" value="UniProtKB-ARBA"/>
</dbReference>
<dbReference type="SMART" id="SM00304">
    <property type="entry name" value="HAMP"/>
    <property type="match status" value="1"/>
</dbReference>
<dbReference type="GO" id="GO:0005886">
    <property type="term" value="C:plasma membrane"/>
    <property type="evidence" value="ECO:0007669"/>
    <property type="project" value="UniProtKB-SubCell"/>
</dbReference>
<feature type="domain" description="Guanylate cyclase" evidence="7">
    <location>
        <begin position="391"/>
        <end position="522"/>
    </location>
</feature>
<keyword evidence="4 6" id="KW-1133">Transmembrane helix</keyword>
<dbReference type="Gene3D" id="3.30.70.1230">
    <property type="entry name" value="Nucleotide cyclase"/>
    <property type="match status" value="1"/>
</dbReference>
<feature type="transmembrane region" description="Helical" evidence="6">
    <location>
        <begin position="279"/>
        <end position="300"/>
    </location>
</feature>
<comment type="caution">
    <text evidence="9">The sequence shown here is derived from an EMBL/GenBank/DDBJ whole genome shotgun (WGS) entry which is preliminary data.</text>
</comment>
<evidence type="ECO:0000256" key="3">
    <source>
        <dbReference type="ARBA" id="ARBA00022692"/>
    </source>
</evidence>
<protein>
    <submittedName>
        <fullName evidence="9">Transcriptional regulator</fullName>
    </submittedName>
</protein>
<dbReference type="InterPro" id="IPR033479">
    <property type="entry name" value="dCache_1"/>
</dbReference>
<dbReference type="Pfam" id="PF00672">
    <property type="entry name" value="HAMP"/>
    <property type="match status" value="1"/>
</dbReference>
<dbReference type="RefSeq" id="WP_057861387.1">
    <property type="nucleotide sequence ID" value="NZ_LLYB01000101.1"/>
</dbReference>
<dbReference type="Pfam" id="PF00211">
    <property type="entry name" value="Guanylate_cyc"/>
    <property type="match status" value="1"/>
</dbReference>
<accession>A0A0R3MGJ2</accession>
<evidence type="ECO:0000256" key="5">
    <source>
        <dbReference type="ARBA" id="ARBA00023136"/>
    </source>
</evidence>
<evidence type="ECO:0000259" key="8">
    <source>
        <dbReference type="PROSITE" id="PS50885"/>
    </source>
</evidence>
<proteinExistence type="predicted"/>
<dbReference type="PROSITE" id="PS50125">
    <property type="entry name" value="GUANYLATE_CYCLASE_2"/>
    <property type="match status" value="1"/>
</dbReference>
<evidence type="ECO:0000313" key="10">
    <source>
        <dbReference type="Proteomes" id="UP000051660"/>
    </source>
</evidence>
<dbReference type="InterPro" id="IPR029787">
    <property type="entry name" value="Nucleotide_cyclase"/>
</dbReference>
<dbReference type="SMART" id="SM00044">
    <property type="entry name" value="CYCc"/>
    <property type="match status" value="1"/>
</dbReference>
<dbReference type="Proteomes" id="UP000051660">
    <property type="component" value="Unassembled WGS sequence"/>
</dbReference>
<reference evidence="9 10" key="1">
    <citation type="submission" date="2014-03" db="EMBL/GenBank/DDBJ databases">
        <title>Bradyrhizobium valentinum sp. nov., isolated from effective nodules of Lupinus mariae-josephae, a lupine endemic of basic-lime soils in Eastern Spain.</title>
        <authorList>
            <person name="Duran D."/>
            <person name="Rey L."/>
            <person name="Navarro A."/>
            <person name="Busquets A."/>
            <person name="Imperial J."/>
            <person name="Ruiz-Argueso T."/>
        </authorList>
    </citation>
    <scope>NUCLEOTIDE SEQUENCE [LARGE SCALE GENOMIC DNA]</scope>
    <source>
        <strain evidence="9 10">CCBAU 23086</strain>
    </source>
</reference>
<keyword evidence="5 6" id="KW-0472">Membrane</keyword>
<dbReference type="PANTHER" id="PTHR43081">
    <property type="entry name" value="ADENYLATE CYCLASE, TERMINAL-DIFFERENTIATION SPECIFIC-RELATED"/>
    <property type="match status" value="1"/>
</dbReference>
<evidence type="ECO:0000313" key="9">
    <source>
        <dbReference type="EMBL" id="KRR19052.1"/>
    </source>
</evidence>
<name>A0A0R3MGJ2_9BRAD</name>
<dbReference type="AlphaFoldDB" id="A0A0R3MGJ2"/>
<dbReference type="PANTHER" id="PTHR43081:SF20">
    <property type="entry name" value="TWO-COMPONENT RESPONSE REGULATOR"/>
    <property type="match status" value="1"/>
</dbReference>
<dbReference type="PROSITE" id="PS50885">
    <property type="entry name" value="HAMP"/>
    <property type="match status" value="1"/>
</dbReference>
<sequence length="585" mass="63954">MTRPRRSLFVKYFTTLFVAVVVPLLLGSATEAWFAFRDNRFDLDELLQVEARSAADRIQAFTDGIRDQLGWVVQFPWTQGEDDRRRIDGLRLLQQVPAIVSLSMVDPTGTERVFVSRVSMNRTGAGADMSADPAVVGARANRVWYGPVHYRHDSEPYMRIAVAGNRAAAGIVIADINLKLIWDIIARIKIGDTGHALIVDDTGRLVAHPDISLVLRSGAGAGDFNRLKSEVSAANGSAITTTGEDGMPVVALSVRAANLDWTVIAEQPVQEAYESIRAALWRSLILIGLGIVFAFVLAYWRACRMWGPIRQLEAGVERIGMGQLDHRISIQSRDELEQLAVRFNQMAEELAVSQQKSERINRLKQFLAPQVAELVEHSDQRLLDGHRREVVAIFGDLRGFTAFSARAEPDVIIAVLREYYEAIGAVTERHSATLIRFAGDGVMVLVNAPVACDDPAERGVRLAIDMQAAVQSLADSWNARGCAIGFGVGIAMGPATVGTLGWHGRLDYTAIGSVVNLASRLCGLAEDRQILVDPVVSGHAKGCIALASIGERTIKGYDRALEVFAVVRADAPMRRRTSPELDLVS</sequence>
<dbReference type="InterPro" id="IPR001054">
    <property type="entry name" value="A/G_cyclase"/>
</dbReference>
<feature type="domain" description="HAMP" evidence="8">
    <location>
        <begin position="303"/>
        <end position="355"/>
    </location>
</feature>
<dbReference type="CDD" id="cd06225">
    <property type="entry name" value="HAMP"/>
    <property type="match status" value="1"/>
</dbReference>